<evidence type="ECO:0000256" key="1">
    <source>
        <dbReference type="ARBA" id="ARBA00004651"/>
    </source>
</evidence>
<feature type="transmembrane region" description="Helical" evidence="6">
    <location>
        <begin position="114"/>
        <end position="135"/>
    </location>
</feature>
<dbReference type="Proteomes" id="UP001500752">
    <property type="component" value="Unassembled WGS sequence"/>
</dbReference>
<evidence type="ECO:0000256" key="5">
    <source>
        <dbReference type="ARBA" id="ARBA00023136"/>
    </source>
</evidence>
<keyword evidence="2" id="KW-1003">Cell membrane</keyword>
<feature type="transmembrane region" description="Helical" evidence="6">
    <location>
        <begin position="235"/>
        <end position="257"/>
    </location>
</feature>
<evidence type="ECO:0000256" key="3">
    <source>
        <dbReference type="ARBA" id="ARBA00022692"/>
    </source>
</evidence>
<evidence type="ECO:0000256" key="4">
    <source>
        <dbReference type="ARBA" id="ARBA00022989"/>
    </source>
</evidence>
<dbReference type="EMBL" id="BAABEO010000017">
    <property type="protein sequence ID" value="GAA3687087.1"/>
    <property type="molecule type" value="Genomic_DNA"/>
</dbReference>
<reference evidence="8" key="1">
    <citation type="journal article" date="2019" name="Int. J. Syst. Evol. Microbiol.">
        <title>The Global Catalogue of Microorganisms (GCM) 10K type strain sequencing project: providing services to taxonomists for standard genome sequencing and annotation.</title>
        <authorList>
            <consortium name="The Broad Institute Genomics Platform"/>
            <consortium name="The Broad Institute Genome Sequencing Center for Infectious Disease"/>
            <person name="Wu L."/>
            <person name="Ma J."/>
        </authorList>
    </citation>
    <scope>NUCLEOTIDE SEQUENCE [LARGE SCALE GENOMIC DNA]</scope>
    <source>
        <strain evidence="8">JCM 30742</strain>
    </source>
</reference>
<protein>
    <recommendedName>
        <fullName evidence="9">ABC transporter permease</fullName>
    </recommendedName>
</protein>
<evidence type="ECO:0000313" key="8">
    <source>
        <dbReference type="Proteomes" id="UP001500752"/>
    </source>
</evidence>
<sequence length="342" mass="35649">MTTTISPSRKTNEAVRPAKQPLRDRLVRLQRRIPIVQLALLVLVCAYGLATLPGFGSWMSIKSILILGALVGMAALGQSIVVLIGGIDLGVAGYIVAGALMVTQFATLNNVPFGVAFLLATAGAAVLGGTVGYLCHRFRIHSIIVTFAMGSVALGLAQLQVAGAYGGGAPVWLTQMTSPVMGTLGLPIPPLVLVWAVVIVLAALFLHRTAAGRRLLATGANPRAAELVHIRTRRVWVLAFAFSAVASVVAGVFLAGFAGNVDVTMGNPYLFESLAAVIIGGTVFGGPGDYSRTVVGVLLLTVLTTVLVGQGLTGADKQILYGLIILAAMAVYGRERRLRDQV</sequence>
<feature type="transmembrane region" description="Helical" evidence="6">
    <location>
        <begin position="293"/>
        <end position="312"/>
    </location>
</feature>
<feature type="transmembrane region" description="Helical" evidence="6">
    <location>
        <begin position="186"/>
        <end position="206"/>
    </location>
</feature>
<dbReference type="InterPro" id="IPR001851">
    <property type="entry name" value="ABC_transp_permease"/>
</dbReference>
<feature type="transmembrane region" description="Helical" evidence="6">
    <location>
        <begin position="33"/>
        <end position="52"/>
    </location>
</feature>
<comment type="subcellular location">
    <subcellularLocation>
        <location evidence="1">Cell membrane</location>
        <topology evidence="1">Multi-pass membrane protein</topology>
    </subcellularLocation>
</comment>
<name>A0ABP7CFB9_9MICC</name>
<feature type="transmembrane region" description="Helical" evidence="6">
    <location>
        <begin position="269"/>
        <end position="286"/>
    </location>
</feature>
<dbReference type="Pfam" id="PF02653">
    <property type="entry name" value="BPD_transp_2"/>
    <property type="match status" value="1"/>
</dbReference>
<evidence type="ECO:0000256" key="6">
    <source>
        <dbReference type="SAM" id="Phobius"/>
    </source>
</evidence>
<proteinExistence type="predicted"/>
<gene>
    <name evidence="7" type="ORF">GCM10023081_25570</name>
</gene>
<accession>A0ABP7CFB9</accession>
<comment type="caution">
    <text evidence="7">The sequence shown here is derived from an EMBL/GenBank/DDBJ whole genome shotgun (WGS) entry which is preliminary data.</text>
</comment>
<feature type="transmembrane region" description="Helical" evidence="6">
    <location>
        <begin position="91"/>
        <end position="108"/>
    </location>
</feature>
<feature type="transmembrane region" description="Helical" evidence="6">
    <location>
        <begin position="142"/>
        <end position="166"/>
    </location>
</feature>
<dbReference type="CDD" id="cd06579">
    <property type="entry name" value="TM_PBP1_transp_AraH_like"/>
    <property type="match status" value="1"/>
</dbReference>
<evidence type="ECO:0000313" key="7">
    <source>
        <dbReference type="EMBL" id="GAA3687087.1"/>
    </source>
</evidence>
<feature type="transmembrane region" description="Helical" evidence="6">
    <location>
        <begin position="64"/>
        <end position="84"/>
    </location>
</feature>
<feature type="transmembrane region" description="Helical" evidence="6">
    <location>
        <begin position="318"/>
        <end position="334"/>
    </location>
</feature>
<keyword evidence="8" id="KW-1185">Reference proteome</keyword>
<dbReference type="PANTHER" id="PTHR32196">
    <property type="entry name" value="ABC TRANSPORTER PERMEASE PROTEIN YPHD-RELATED-RELATED"/>
    <property type="match status" value="1"/>
</dbReference>
<keyword evidence="5 6" id="KW-0472">Membrane</keyword>
<keyword evidence="4 6" id="KW-1133">Transmembrane helix</keyword>
<dbReference type="RefSeq" id="WP_345151257.1">
    <property type="nucleotide sequence ID" value="NZ_BAABEO010000017.1"/>
</dbReference>
<evidence type="ECO:0000256" key="2">
    <source>
        <dbReference type="ARBA" id="ARBA00022475"/>
    </source>
</evidence>
<dbReference type="PANTHER" id="PTHR32196:SF72">
    <property type="entry name" value="RIBOSE IMPORT PERMEASE PROTEIN RBSC"/>
    <property type="match status" value="1"/>
</dbReference>
<organism evidence="7 8">
    <name type="scientific">Arthrobacter ginkgonis</name>
    <dbReference type="NCBI Taxonomy" id="1630594"/>
    <lineage>
        <taxon>Bacteria</taxon>
        <taxon>Bacillati</taxon>
        <taxon>Actinomycetota</taxon>
        <taxon>Actinomycetes</taxon>
        <taxon>Micrococcales</taxon>
        <taxon>Micrococcaceae</taxon>
        <taxon>Arthrobacter</taxon>
    </lineage>
</organism>
<evidence type="ECO:0008006" key="9">
    <source>
        <dbReference type="Google" id="ProtNLM"/>
    </source>
</evidence>
<keyword evidence="3 6" id="KW-0812">Transmembrane</keyword>